<dbReference type="Gene3D" id="2.40.10.10">
    <property type="entry name" value="Trypsin-like serine proteases"/>
    <property type="match status" value="1"/>
</dbReference>
<gene>
    <name evidence="1" type="ORF">C2G38_2032906</name>
</gene>
<dbReference type="OrthoDB" id="10037376at2759"/>
<comment type="caution">
    <text evidence="1">The sequence shown here is derived from an EMBL/GenBank/DDBJ whole genome shotgun (WGS) entry which is preliminary data.</text>
</comment>
<dbReference type="EMBL" id="QKWP01000271">
    <property type="protein sequence ID" value="RIB23257.1"/>
    <property type="molecule type" value="Genomic_DNA"/>
</dbReference>
<organism evidence="1 2">
    <name type="scientific">Gigaspora rosea</name>
    <dbReference type="NCBI Taxonomy" id="44941"/>
    <lineage>
        <taxon>Eukaryota</taxon>
        <taxon>Fungi</taxon>
        <taxon>Fungi incertae sedis</taxon>
        <taxon>Mucoromycota</taxon>
        <taxon>Glomeromycotina</taxon>
        <taxon>Glomeromycetes</taxon>
        <taxon>Diversisporales</taxon>
        <taxon>Gigasporaceae</taxon>
        <taxon>Gigaspora</taxon>
    </lineage>
</organism>
<dbReference type="AlphaFoldDB" id="A0A397VPN8"/>
<evidence type="ECO:0000313" key="1">
    <source>
        <dbReference type="EMBL" id="RIB23257.1"/>
    </source>
</evidence>
<reference evidence="1 2" key="1">
    <citation type="submission" date="2018-06" db="EMBL/GenBank/DDBJ databases">
        <title>Comparative genomics reveals the genomic features of Rhizophagus irregularis, R. cerebriforme, R. diaphanum and Gigaspora rosea, and their symbiotic lifestyle signature.</title>
        <authorList>
            <person name="Morin E."/>
            <person name="San Clemente H."/>
            <person name="Chen E.C.H."/>
            <person name="De La Providencia I."/>
            <person name="Hainaut M."/>
            <person name="Kuo A."/>
            <person name="Kohler A."/>
            <person name="Murat C."/>
            <person name="Tang N."/>
            <person name="Roy S."/>
            <person name="Loubradou J."/>
            <person name="Henrissat B."/>
            <person name="Grigoriev I.V."/>
            <person name="Corradi N."/>
            <person name="Roux C."/>
            <person name="Martin F.M."/>
        </authorList>
    </citation>
    <scope>NUCLEOTIDE SEQUENCE [LARGE SCALE GENOMIC DNA]</scope>
    <source>
        <strain evidence="1 2">DAOM 194757</strain>
    </source>
</reference>
<evidence type="ECO:0008006" key="3">
    <source>
        <dbReference type="Google" id="ProtNLM"/>
    </source>
</evidence>
<dbReference type="InterPro" id="IPR009003">
    <property type="entry name" value="Peptidase_S1_PA"/>
</dbReference>
<dbReference type="Proteomes" id="UP000266673">
    <property type="component" value="Unassembled WGS sequence"/>
</dbReference>
<sequence>MPLIFKNKIINNGEKNMVNTINPEDKNVNDKPFTVGILFVHKNSIDFTCTASVISTDNRNIGITVAHCFYDWQTRVWADNLQFCPGYNHGKQSCYKCIAVSNVANLAHYTNDHFDYGILKFDYNGTGRLQDQTGCFDWGIQPKYPVEIVTYRYLGDGDMDCVKGYSNLCS</sequence>
<protein>
    <recommendedName>
        <fullName evidence="3">Peptidase S1 domain-containing protein</fullName>
    </recommendedName>
</protein>
<dbReference type="InterPro" id="IPR043504">
    <property type="entry name" value="Peptidase_S1_PA_chymotrypsin"/>
</dbReference>
<accession>A0A397VPN8</accession>
<evidence type="ECO:0000313" key="2">
    <source>
        <dbReference type="Proteomes" id="UP000266673"/>
    </source>
</evidence>
<dbReference type="SUPFAM" id="SSF50494">
    <property type="entry name" value="Trypsin-like serine proteases"/>
    <property type="match status" value="1"/>
</dbReference>
<name>A0A397VPN8_9GLOM</name>
<keyword evidence="2" id="KW-1185">Reference proteome</keyword>
<proteinExistence type="predicted"/>